<reference evidence="2" key="1">
    <citation type="submission" date="2019-08" db="EMBL/GenBank/DDBJ databases">
        <authorList>
            <person name="Kucharzyk K."/>
            <person name="Murdoch R.W."/>
            <person name="Higgins S."/>
            <person name="Loffler F."/>
        </authorList>
    </citation>
    <scope>NUCLEOTIDE SEQUENCE</scope>
</reference>
<comment type="caution">
    <text evidence="2">The sequence shown here is derived from an EMBL/GenBank/DDBJ whole genome shotgun (WGS) entry which is preliminary data.</text>
</comment>
<evidence type="ECO:0000256" key="1">
    <source>
        <dbReference type="SAM" id="MobiDB-lite"/>
    </source>
</evidence>
<sequence>MRDVAVDVRVLLVDQAEIGGLAGEVVVLLGQLQLAGRRLDDRPEAGNQLVARRTPEILGDAVVTTGEDGLGILQRHPADGIGKDGQGFGDGVLRRMIHRFDQLIGLLAHAEHAQGRFGIIEIARQRNLHLLIAEETILLPQRRDREFSPLGQCLAHPGTGIGIADTVKRPGLRRQRGKNQKQRQDRCQPAGREKVHDASPK</sequence>
<feature type="compositionally biased region" description="Basic residues" evidence="1">
    <location>
        <begin position="170"/>
        <end position="181"/>
    </location>
</feature>
<feature type="compositionally biased region" description="Basic and acidic residues" evidence="1">
    <location>
        <begin position="182"/>
        <end position="201"/>
    </location>
</feature>
<accession>A0A645HXB2</accession>
<organism evidence="2">
    <name type="scientific">bioreactor metagenome</name>
    <dbReference type="NCBI Taxonomy" id="1076179"/>
    <lineage>
        <taxon>unclassified sequences</taxon>
        <taxon>metagenomes</taxon>
        <taxon>ecological metagenomes</taxon>
    </lineage>
</organism>
<name>A0A645HXB2_9ZZZZ</name>
<dbReference type="AlphaFoldDB" id="A0A645HXB2"/>
<dbReference type="EMBL" id="VSSQ01101948">
    <property type="protein sequence ID" value="MPN43510.1"/>
    <property type="molecule type" value="Genomic_DNA"/>
</dbReference>
<evidence type="ECO:0000313" key="2">
    <source>
        <dbReference type="EMBL" id="MPN43510.1"/>
    </source>
</evidence>
<proteinExistence type="predicted"/>
<feature type="region of interest" description="Disordered" evidence="1">
    <location>
        <begin position="159"/>
        <end position="201"/>
    </location>
</feature>
<gene>
    <name evidence="2" type="ORF">SDC9_191070</name>
</gene>
<protein>
    <submittedName>
        <fullName evidence="2">Uncharacterized protein</fullName>
    </submittedName>
</protein>